<feature type="compositionally biased region" description="Polar residues" evidence="1">
    <location>
        <begin position="340"/>
        <end position="360"/>
    </location>
</feature>
<reference evidence="2" key="2">
    <citation type="submission" date="2023-06" db="EMBL/GenBank/DDBJ databases">
        <authorList>
            <consortium name="Lawrence Berkeley National Laboratory"/>
            <person name="Haridas S."/>
            <person name="Hensen N."/>
            <person name="Bonometti L."/>
            <person name="Westerberg I."/>
            <person name="Brannstrom I.O."/>
            <person name="Guillou S."/>
            <person name="Cros-Aarteil S."/>
            <person name="Calhoun S."/>
            <person name="Kuo A."/>
            <person name="Mondo S."/>
            <person name="Pangilinan J."/>
            <person name="Riley R."/>
            <person name="Labutti K."/>
            <person name="Andreopoulos B."/>
            <person name="Lipzen A."/>
            <person name="Chen C."/>
            <person name="Yanf M."/>
            <person name="Daum C."/>
            <person name="Ng V."/>
            <person name="Clum A."/>
            <person name="Steindorff A."/>
            <person name="Ohm R."/>
            <person name="Martin F."/>
            <person name="Silar P."/>
            <person name="Natvig D."/>
            <person name="Lalanne C."/>
            <person name="Gautier V."/>
            <person name="Ament-Velasquez S.L."/>
            <person name="Kruys A."/>
            <person name="Hutchinson M.I."/>
            <person name="Powell A.J."/>
            <person name="Barry K."/>
            <person name="Miller A.N."/>
            <person name="Grigoriev I.V."/>
            <person name="Debuchy R."/>
            <person name="Gladieux P."/>
            <person name="Thoren M.H."/>
            <person name="Johannesson H."/>
        </authorList>
    </citation>
    <scope>NUCLEOTIDE SEQUENCE</scope>
    <source>
        <strain evidence="2">CBS 118394</strain>
    </source>
</reference>
<feature type="region of interest" description="Disordered" evidence="1">
    <location>
        <begin position="555"/>
        <end position="598"/>
    </location>
</feature>
<feature type="region of interest" description="Disordered" evidence="1">
    <location>
        <begin position="1"/>
        <end position="66"/>
    </location>
</feature>
<feature type="region of interest" description="Disordered" evidence="1">
    <location>
        <begin position="799"/>
        <end position="826"/>
    </location>
</feature>
<feature type="compositionally biased region" description="Low complexity" evidence="1">
    <location>
        <begin position="270"/>
        <end position="282"/>
    </location>
</feature>
<protein>
    <submittedName>
        <fullName evidence="2">Uncharacterized protein</fullName>
    </submittedName>
</protein>
<keyword evidence="3" id="KW-1185">Reference proteome</keyword>
<feature type="region of interest" description="Disordered" evidence="1">
    <location>
        <begin position="499"/>
        <end position="518"/>
    </location>
</feature>
<feature type="compositionally biased region" description="Low complexity" evidence="1">
    <location>
        <begin position="313"/>
        <end position="327"/>
    </location>
</feature>
<gene>
    <name evidence="2" type="ORF">B0H66DRAFT_318357</name>
</gene>
<evidence type="ECO:0000313" key="3">
    <source>
        <dbReference type="Proteomes" id="UP001283341"/>
    </source>
</evidence>
<feature type="region of interest" description="Disordered" evidence="1">
    <location>
        <begin position="899"/>
        <end position="942"/>
    </location>
</feature>
<reference evidence="2" key="1">
    <citation type="journal article" date="2023" name="Mol. Phylogenet. Evol.">
        <title>Genome-scale phylogeny and comparative genomics of the fungal order Sordariales.</title>
        <authorList>
            <person name="Hensen N."/>
            <person name="Bonometti L."/>
            <person name="Westerberg I."/>
            <person name="Brannstrom I.O."/>
            <person name="Guillou S."/>
            <person name="Cros-Aarteil S."/>
            <person name="Calhoun S."/>
            <person name="Haridas S."/>
            <person name="Kuo A."/>
            <person name="Mondo S."/>
            <person name="Pangilinan J."/>
            <person name="Riley R."/>
            <person name="LaButti K."/>
            <person name="Andreopoulos B."/>
            <person name="Lipzen A."/>
            <person name="Chen C."/>
            <person name="Yan M."/>
            <person name="Daum C."/>
            <person name="Ng V."/>
            <person name="Clum A."/>
            <person name="Steindorff A."/>
            <person name="Ohm R.A."/>
            <person name="Martin F."/>
            <person name="Silar P."/>
            <person name="Natvig D.O."/>
            <person name="Lalanne C."/>
            <person name="Gautier V."/>
            <person name="Ament-Velasquez S.L."/>
            <person name="Kruys A."/>
            <person name="Hutchinson M.I."/>
            <person name="Powell A.J."/>
            <person name="Barry K."/>
            <person name="Miller A.N."/>
            <person name="Grigoriev I.V."/>
            <person name="Debuchy R."/>
            <person name="Gladieux P."/>
            <person name="Hiltunen Thoren M."/>
            <person name="Johannesson H."/>
        </authorList>
    </citation>
    <scope>NUCLEOTIDE SEQUENCE</scope>
    <source>
        <strain evidence="2">CBS 118394</strain>
    </source>
</reference>
<feature type="compositionally biased region" description="Basic and acidic residues" evidence="1">
    <location>
        <begin position="134"/>
        <end position="151"/>
    </location>
</feature>
<comment type="caution">
    <text evidence="2">The sequence shown here is derived from an EMBL/GenBank/DDBJ whole genome shotgun (WGS) entry which is preliminary data.</text>
</comment>
<organism evidence="2 3">
    <name type="scientific">Apodospora peruviana</name>
    <dbReference type="NCBI Taxonomy" id="516989"/>
    <lineage>
        <taxon>Eukaryota</taxon>
        <taxon>Fungi</taxon>
        <taxon>Dikarya</taxon>
        <taxon>Ascomycota</taxon>
        <taxon>Pezizomycotina</taxon>
        <taxon>Sordariomycetes</taxon>
        <taxon>Sordariomycetidae</taxon>
        <taxon>Sordariales</taxon>
        <taxon>Lasiosphaeriaceae</taxon>
        <taxon>Apodospora</taxon>
    </lineage>
</organism>
<feature type="compositionally biased region" description="Polar residues" evidence="1">
    <location>
        <begin position="93"/>
        <end position="105"/>
    </location>
</feature>
<sequence>MTRLCCCTSPRSPKPSSLQPKAKQPAIPKPPPPVRLPGPLTLNPVVAPLSPQTSPTSMSSLHTAAPIGTAPVEPVTLGLLVVEDSDSDGELDPNSQTKSTSTLQLVKTRIRRHLSQESLPRRKRRSAAGSSQEEIDRRAELKRLMHKRIQEELTSEQGQETPESEASSSHRPVGPVKDYLPGGGPRDNLEFSVVEDTIRLEKPGTAYQESDPTVSLIKDVSFNHDENSHPDERRASCPESYSPINTSQNLLRERSSLPQMPSSPDLVPKRLPSTRSSSSLASWRLSYSAAQLDEFLGSIDRDIPKEPGSFPGPSASPISKTSTSKSPRLPLSDHSLSAFGPQSSPNCPNTPNNERSSIPNHSPLGTWLRSQGLRSRSPSRTSEQSRDPDTTIQDAKVVYLRRWSSAQNCTVVVPDVSRPQDVHLYDMDIHHQLVTRTLNTPEASPGHSDSGRNTVVRRQSKNSSGSNKGDGEQPEAAGNALDGQHVPVAVQEAPNDVVTTSSSVYPSSANSVYPSPGESSFHLADPPVNWKNMLAFSGPEFIWLNIPYNPHLVNKSARSSQPTTGASLSNGPATCTQTQVPPSLPFSEASPKTQEGYKSEATIEKSIQHFRLGHGAPAMIAKRFRKQAEDEPESPDFPRPSLLARLRLTIPRKVKLEPTSLDGADPDNYRLPSLSKSLLTVGPISRPHSRVSEDRRSPGLAVSDGEAGAAELWQRAIREEARRRNAAARKTDCHRRNLSFPDVDLHKKKHSAITSSAKHHSISPMGYKDSRSGGVFAGEPPITAVSMPAVEKEYVPFPGRFSGTPSPAPEKGTNDGSKGPVKFPDSWARFPSYNRGERNGLVEQANQVVQRDLAIRSASELNVSKFSTERNIRTSSERIPKLDSKNSIHGRLGRAVKSGFSKLIHSRSSASGDSPKSTKERQKCQVHDQYRSSSTEHPELELRSVEDGYQEIKALEREIQHMKGSPQLRCPVPLRQDMGPGDKEVSLNAKMTALLHTDGTCENNHEPAPKHMAAITPGNRMRGHSTTTTTDRFVTPRSAMSVNHSNDNTSTSSFHSFPQSMPASPVIRTRFPFLAGDIDLLAEINKSTDTITSVKSDTEMAFAQKIHRQLLSASGGAGSANFSVDTDADSAARFNPWSGRSRSHPVLR</sequence>
<feature type="region of interest" description="Disordered" evidence="1">
    <location>
        <begin position="684"/>
        <end position="703"/>
    </location>
</feature>
<accession>A0AAE0HXM5</accession>
<feature type="compositionally biased region" description="Polar residues" evidence="1">
    <location>
        <begin position="9"/>
        <end position="18"/>
    </location>
</feature>
<feature type="compositionally biased region" description="Basic and acidic residues" evidence="1">
    <location>
        <begin position="221"/>
        <end position="236"/>
    </location>
</feature>
<dbReference type="AlphaFoldDB" id="A0AAE0HXM5"/>
<feature type="compositionally biased region" description="Pro residues" evidence="1">
    <location>
        <begin position="27"/>
        <end position="36"/>
    </location>
</feature>
<proteinExistence type="predicted"/>
<evidence type="ECO:0000313" key="2">
    <source>
        <dbReference type="EMBL" id="KAK3314681.1"/>
    </source>
</evidence>
<feature type="region of interest" description="Disordered" evidence="1">
    <location>
        <begin position="439"/>
        <end position="479"/>
    </location>
</feature>
<feature type="compositionally biased region" description="Basic and acidic residues" evidence="1">
    <location>
        <begin position="916"/>
        <end position="942"/>
    </location>
</feature>
<evidence type="ECO:0000256" key="1">
    <source>
        <dbReference type="SAM" id="MobiDB-lite"/>
    </source>
</evidence>
<feature type="compositionally biased region" description="Polar residues" evidence="1">
    <location>
        <begin position="155"/>
        <end position="170"/>
    </location>
</feature>
<name>A0AAE0HXM5_9PEZI</name>
<feature type="compositionally biased region" description="Polar residues" evidence="1">
    <location>
        <begin position="368"/>
        <end position="382"/>
    </location>
</feature>
<feature type="region of interest" description="Disordered" evidence="1">
    <location>
        <begin position="298"/>
        <end position="393"/>
    </location>
</feature>
<dbReference type="EMBL" id="JAUEDM010000006">
    <property type="protein sequence ID" value="KAK3314681.1"/>
    <property type="molecule type" value="Genomic_DNA"/>
</dbReference>
<feature type="compositionally biased region" description="Polar residues" evidence="1">
    <location>
        <begin position="556"/>
        <end position="581"/>
    </location>
</feature>
<feature type="compositionally biased region" description="Polar residues" evidence="1">
    <location>
        <begin position="50"/>
        <end position="62"/>
    </location>
</feature>
<feature type="compositionally biased region" description="Polar residues" evidence="1">
    <location>
        <begin position="906"/>
        <end position="915"/>
    </location>
</feature>
<feature type="compositionally biased region" description="Polar residues" evidence="1">
    <location>
        <begin position="242"/>
        <end position="262"/>
    </location>
</feature>
<feature type="region of interest" description="Disordered" evidence="1">
    <location>
        <begin position="78"/>
        <end position="282"/>
    </location>
</feature>
<feature type="compositionally biased region" description="Low complexity" evidence="1">
    <location>
        <begin position="499"/>
        <end position="516"/>
    </location>
</feature>
<dbReference type="Proteomes" id="UP001283341">
    <property type="component" value="Unassembled WGS sequence"/>
</dbReference>